<evidence type="ECO:0000256" key="2">
    <source>
        <dbReference type="ARBA" id="ARBA00023002"/>
    </source>
</evidence>
<dbReference type="InterPro" id="IPR015590">
    <property type="entry name" value="Aldehyde_DH_dom"/>
</dbReference>
<dbReference type="EC" id="1.2.1.79" evidence="6"/>
<dbReference type="PANTHER" id="PTHR43353:SF5">
    <property type="entry name" value="SUCCINATE-SEMIALDEHYDE DEHYDROGENASE, MITOCHONDRIAL"/>
    <property type="match status" value="1"/>
</dbReference>
<name>A0A7W4W0Y8_9ACTN</name>
<dbReference type="EC" id="1.2.1.16" evidence="6"/>
<sequence length="489" mass="51851">MDGQINGLDLLGPDTRGLYVGGAWREAEGGERFDVIDPADGSVLTDVANGSPGDAVEALDAAVDAQADWARTAPRERGEILRRAFELITERADRFAHLMSLEMGKTVAESRGEVAYGAEFFRWYAEEAVRVHGRWMQAPAGGSRLLTIKKPVGPCLFITPWNFPLAMGTRKIGPAVAAGCTMVVKPASQTPLTMLALAALLAEAGLPAGVLNVVTTSHTREFSETLQADDRLRKVSFTGSTAVGRVLVRQSAEQLQRLSMELGGNAPFIVFDDADIDAAVDGAMVAKMRNMGEACTAANRFLVHSSVAQEFGEKLGKRMGALTVGRGQDDGVDVGPLIDEQAVESVGQLVTDAVHDGAKVVVGGSAPDGAGYFYSPTVLLDVPADSEINVQEIFGPVAPITTFESEEEAIRRANDTEYGLASYVYTRDLARTIRVAESLEYGMVGINSGLISNPAAPFGGVKASGFGREGGFEGIEEYLETTYVALPAG</sequence>
<organism evidence="6 7">
    <name type="scientific">Nocardioides soli</name>
    <dbReference type="NCBI Taxonomy" id="1036020"/>
    <lineage>
        <taxon>Bacteria</taxon>
        <taxon>Bacillati</taxon>
        <taxon>Actinomycetota</taxon>
        <taxon>Actinomycetes</taxon>
        <taxon>Propionibacteriales</taxon>
        <taxon>Nocardioidaceae</taxon>
        <taxon>Nocardioides</taxon>
    </lineage>
</organism>
<dbReference type="EMBL" id="JACHWR010000008">
    <property type="protein sequence ID" value="MBB3045461.1"/>
    <property type="molecule type" value="Genomic_DNA"/>
</dbReference>
<dbReference type="PANTHER" id="PTHR43353">
    <property type="entry name" value="SUCCINATE-SEMIALDEHYDE DEHYDROGENASE, MITOCHONDRIAL"/>
    <property type="match status" value="1"/>
</dbReference>
<dbReference type="GO" id="GO:0004777">
    <property type="term" value="F:succinate-semialdehyde dehydrogenase (NAD+) activity"/>
    <property type="evidence" value="ECO:0007669"/>
    <property type="project" value="TreeGrafter"/>
</dbReference>
<dbReference type="RefSeq" id="WP_183595452.1">
    <property type="nucleotide sequence ID" value="NZ_JACHWR010000008.1"/>
</dbReference>
<evidence type="ECO:0000256" key="1">
    <source>
        <dbReference type="ARBA" id="ARBA00009986"/>
    </source>
</evidence>
<evidence type="ECO:0000259" key="5">
    <source>
        <dbReference type="Pfam" id="PF00171"/>
    </source>
</evidence>
<dbReference type="PROSITE" id="PS00687">
    <property type="entry name" value="ALDEHYDE_DEHYDR_GLU"/>
    <property type="match status" value="1"/>
</dbReference>
<reference evidence="6 7" key="1">
    <citation type="submission" date="2020-08" db="EMBL/GenBank/DDBJ databases">
        <title>Sequencing the genomes of 1000 actinobacteria strains.</title>
        <authorList>
            <person name="Klenk H.-P."/>
        </authorList>
    </citation>
    <scope>NUCLEOTIDE SEQUENCE [LARGE SCALE GENOMIC DNA]</scope>
    <source>
        <strain evidence="6 7">DSM 105498</strain>
    </source>
</reference>
<comment type="caution">
    <text evidence="6">The sequence shown here is derived from an EMBL/GenBank/DDBJ whole genome shotgun (WGS) entry which is preliminary data.</text>
</comment>
<keyword evidence="7" id="KW-1185">Reference proteome</keyword>
<dbReference type="Gene3D" id="3.40.309.10">
    <property type="entry name" value="Aldehyde Dehydrogenase, Chain A, domain 2"/>
    <property type="match status" value="1"/>
</dbReference>
<dbReference type="InterPro" id="IPR016161">
    <property type="entry name" value="Ald_DH/histidinol_DH"/>
</dbReference>
<dbReference type="GO" id="GO:0036243">
    <property type="term" value="F:succinate-semialdehyde dehydrogenase (NADP+) activity"/>
    <property type="evidence" value="ECO:0007669"/>
    <property type="project" value="UniProtKB-EC"/>
</dbReference>
<accession>A0A7W4W0Y8</accession>
<dbReference type="InterPro" id="IPR016163">
    <property type="entry name" value="Ald_DH_C"/>
</dbReference>
<dbReference type="GO" id="GO:0102810">
    <property type="term" value="F:glutarate-semialdehyde dehydrogenase (NADP+) activity"/>
    <property type="evidence" value="ECO:0007669"/>
    <property type="project" value="UniProtKB-EC"/>
</dbReference>
<dbReference type="SUPFAM" id="SSF53720">
    <property type="entry name" value="ALDH-like"/>
    <property type="match status" value="1"/>
</dbReference>
<evidence type="ECO:0000313" key="7">
    <source>
        <dbReference type="Proteomes" id="UP000589626"/>
    </source>
</evidence>
<dbReference type="EC" id="1.2.1.20" evidence="6"/>
<feature type="active site" evidence="3">
    <location>
        <position position="261"/>
    </location>
</feature>
<dbReference type="InterPro" id="IPR016162">
    <property type="entry name" value="Ald_DH_N"/>
</dbReference>
<dbReference type="FunFam" id="3.40.605.10:FF:000005">
    <property type="entry name" value="Succinate-semialdehyde dehydrogenase I"/>
    <property type="match status" value="1"/>
</dbReference>
<dbReference type="InterPro" id="IPR050740">
    <property type="entry name" value="Aldehyde_DH_Superfamily"/>
</dbReference>
<evidence type="ECO:0000256" key="4">
    <source>
        <dbReference type="RuleBase" id="RU003345"/>
    </source>
</evidence>
<evidence type="ECO:0000256" key="3">
    <source>
        <dbReference type="PROSITE-ProRule" id="PRU10007"/>
    </source>
</evidence>
<dbReference type="Gene3D" id="3.40.605.10">
    <property type="entry name" value="Aldehyde Dehydrogenase, Chain A, domain 1"/>
    <property type="match status" value="1"/>
</dbReference>
<protein>
    <submittedName>
        <fullName evidence="6">Succinate-semialdehyde dehydrogenase/glutarate-semialdehyde dehydrogenase</fullName>
        <ecNumber evidence="6">1.2.1.16</ecNumber>
        <ecNumber evidence="6">1.2.1.20</ecNumber>
        <ecNumber evidence="6">1.2.1.79</ecNumber>
    </submittedName>
</protein>
<feature type="domain" description="Aldehyde dehydrogenase" evidence="5">
    <location>
        <begin position="24"/>
        <end position="484"/>
    </location>
</feature>
<dbReference type="Pfam" id="PF00171">
    <property type="entry name" value="Aldedh"/>
    <property type="match status" value="1"/>
</dbReference>
<dbReference type="InterPro" id="IPR029510">
    <property type="entry name" value="Ald_DH_CS_GLU"/>
</dbReference>
<evidence type="ECO:0000313" key="6">
    <source>
        <dbReference type="EMBL" id="MBB3045461.1"/>
    </source>
</evidence>
<dbReference type="AlphaFoldDB" id="A0A7W4W0Y8"/>
<gene>
    <name evidence="6" type="ORF">FHU40_005318</name>
</gene>
<dbReference type="CDD" id="cd07103">
    <property type="entry name" value="ALDH_F5_SSADH_GabD"/>
    <property type="match status" value="1"/>
</dbReference>
<dbReference type="FunFam" id="3.40.309.10:FF:000004">
    <property type="entry name" value="Succinate-semialdehyde dehydrogenase I"/>
    <property type="match status" value="1"/>
</dbReference>
<comment type="similarity">
    <text evidence="1 4">Belongs to the aldehyde dehydrogenase family.</text>
</comment>
<dbReference type="GO" id="GO:0009450">
    <property type="term" value="P:gamma-aminobutyric acid catabolic process"/>
    <property type="evidence" value="ECO:0007669"/>
    <property type="project" value="TreeGrafter"/>
</dbReference>
<dbReference type="Proteomes" id="UP000589626">
    <property type="component" value="Unassembled WGS sequence"/>
</dbReference>
<keyword evidence="2 4" id="KW-0560">Oxidoreductase</keyword>
<proteinExistence type="inferred from homology"/>